<proteinExistence type="predicted"/>
<gene>
    <name evidence="2" type="primary">LOC122139569</name>
</gene>
<evidence type="ECO:0000256" key="1">
    <source>
        <dbReference type="SAM" id="MobiDB-lite"/>
    </source>
</evidence>
<accession>A0A9Q9X1W0</accession>
<organism evidence="2">
    <name type="scientific">Cyprinus carpio</name>
    <name type="common">Common carp</name>
    <dbReference type="NCBI Taxonomy" id="7962"/>
    <lineage>
        <taxon>Eukaryota</taxon>
        <taxon>Metazoa</taxon>
        <taxon>Chordata</taxon>
        <taxon>Craniata</taxon>
        <taxon>Vertebrata</taxon>
        <taxon>Euteleostomi</taxon>
        <taxon>Actinopterygii</taxon>
        <taxon>Neopterygii</taxon>
        <taxon>Teleostei</taxon>
        <taxon>Ostariophysi</taxon>
        <taxon>Cypriniformes</taxon>
        <taxon>Cyprinidae</taxon>
        <taxon>Cyprininae</taxon>
        <taxon>Cyprinus</taxon>
    </lineage>
</organism>
<feature type="region of interest" description="Disordered" evidence="1">
    <location>
        <begin position="249"/>
        <end position="321"/>
    </location>
</feature>
<feature type="region of interest" description="Disordered" evidence="1">
    <location>
        <begin position="337"/>
        <end position="359"/>
    </location>
</feature>
<reference evidence="2" key="1">
    <citation type="submission" date="2025-08" db="UniProtKB">
        <authorList>
            <consortium name="RefSeq"/>
        </authorList>
    </citation>
    <scope>IDENTIFICATION</scope>
    <source>
        <tissue evidence="2">Muscle</tissue>
    </source>
</reference>
<dbReference type="RefSeq" id="XP_042593702.1">
    <property type="nucleotide sequence ID" value="XM_042737768.1"/>
</dbReference>
<evidence type="ECO:0000313" key="2">
    <source>
        <dbReference type="RefSeq" id="XP_042593702.1"/>
    </source>
</evidence>
<dbReference type="AlphaFoldDB" id="A0A9Q9X1W0"/>
<dbReference type="Proteomes" id="UP001155660">
    <property type="component" value="Chromosome B14"/>
</dbReference>
<feature type="compositionally biased region" description="Basic residues" evidence="1">
    <location>
        <begin position="266"/>
        <end position="275"/>
    </location>
</feature>
<sequence length="359" mass="38070">MPGTQSQFCQECAVPQPTDIVPGNRFRLSPNKGDSCARTCTGHSAARSLIQNSGLSPSQSVSEVAGPHGLFVSSTSVRPAPLKPRVLSHSRRLGHLCVRVDQACITALAPWKDHQWMERGVPLGMVCRRKVISTDTSNMGWQTSFQPLDKKGRLASHQLPGNAGNVSGPSHLSGRPKGILRIGPFGQHDGGVLYKSPGWSLLEALLHTVGAPLRMGPAQLALTESSLYTGQIKPRSIYAVSVQHSLRGVDAPPSNSSENLGNLRQGRGRPLRLRRQLSLPNLPRLAQSPPLCFSPDRSDAAGNQASQGTETQGSVGGPALEEPALVCRAELAAFGSPVAHSPETGPPLPGEQNDIEPPA</sequence>
<feature type="compositionally biased region" description="Low complexity" evidence="1">
    <location>
        <begin position="276"/>
        <end position="285"/>
    </location>
</feature>
<name>A0A9Q9X1W0_CYPCA</name>
<dbReference type="GeneID" id="122139569"/>
<dbReference type="KEGG" id="ccar:122139569"/>
<protein>
    <submittedName>
        <fullName evidence="2">Uncharacterized protein LOC122139569</fullName>
    </submittedName>
</protein>
<feature type="compositionally biased region" description="Polar residues" evidence="1">
    <location>
        <begin position="301"/>
        <end position="313"/>
    </location>
</feature>